<dbReference type="GO" id="GO:0097163">
    <property type="term" value="F:sulfur carrier activity"/>
    <property type="evidence" value="ECO:0007669"/>
    <property type="project" value="UniProtKB-UniRule"/>
</dbReference>
<dbReference type="GO" id="GO:0016783">
    <property type="term" value="F:sulfurtransferase activity"/>
    <property type="evidence" value="ECO:0007669"/>
    <property type="project" value="InterPro"/>
</dbReference>
<evidence type="ECO:0000256" key="3">
    <source>
        <dbReference type="HAMAP-Rule" id="MF_00187"/>
    </source>
</evidence>
<dbReference type="InterPro" id="IPR016193">
    <property type="entry name" value="Cytidine_deaminase-like"/>
</dbReference>
<dbReference type="EMBL" id="FWZT01000020">
    <property type="protein sequence ID" value="SMF60495.1"/>
    <property type="molecule type" value="Genomic_DNA"/>
</dbReference>
<dbReference type="STRING" id="1513793.SAMN06296036_120132"/>
<comment type="subcellular location">
    <subcellularLocation>
        <location evidence="3">Cytoplasm</location>
    </subcellularLocation>
</comment>
<keyword evidence="5" id="KW-1185">Reference proteome</keyword>
<dbReference type="SUPFAM" id="SSF53927">
    <property type="entry name" value="Cytidine deaminase-like"/>
    <property type="match status" value="1"/>
</dbReference>
<feature type="active site" description="Cysteine persulfide intermediate" evidence="3">
    <location>
        <position position="127"/>
    </location>
</feature>
<dbReference type="PIRSF" id="PIRSF015626">
    <property type="entry name" value="FdhD"/>
    <property type="match status" value="1"/>
</dbReference>
<dbReference type="Proteomes" id="UP000192907">
    <property type="component" value="Unassembled WGS sequence"/>
</dbReference>
<organism evidence="4 5">
    <name type="scientific">Pseudobacteriovorax antillogorgiicola</name>
    <dbReference type="NCBI Taxonomy" id="1513793"/>
    <lineage>
        <taxon>Bacteria</taxon>
        <taxon>Pseudomonadati</taxon>
        <taxon>Bdellovibrionota</taxon>
        <taxon>Oligoflexia</taxon>
        <taxon>Oligoflexales</taxon>
        <taxon>Pseudobacteriovoracaceae</taxon>
        <taxon>Pseudobacteriovorax</taxon>
    </lineage>
</organism>
<dbReference type="OrthoDB" id="3197277at2"/>
<dbReference type="GO" id="GO:0006777">
    <property type="term" value="P:Mo-molybdopterin cofactor biosynthetic process"/>
    <property type="evidence" value="ECO:0007669"/>
    <property type="project" value="UniProtKB-UniRule"/>
</dbReference>
<dbReference type="PANTHER" id="PTHR30592">
    <property type="entry name" value="FORMATE DEHYDROGENASE"/>
    <property type="match status" value="1"/>
</dbReference>
<dbReference type="InterPro" id="IPR003786">
    <property type="entry name" value="FdhD"/>
</dbReference>
<keyword evidence="1 3" id="KW-0963">Cytoplasm</keyword>
<evidence type="ECO:0000313" key="5">
    <source>
        <dbReference type="Proteomes" id="UP000192907"/>
    </source>
</evidence>
<comment type="function">
    <text evidence="3">Required for formate dehydrogenase (FDH) activity. Acts as a sulfur carrier protein that transfers sulfur from IscS to the molybdenum cofactor prior to its insertion into FDH.</text>
</comment>
<dbReference type="NCBIfam" id="TIGR00129">
    <property type="entry name" value="fdhD_narQ"/>
    <property type="match status" value="1"/>
</dbReference>
<comment type="caution">
    <text evidence="3">Lacks conserved residue(s) required for the propagation of feature annotation.</text>
</comment>
<dbReference type="Gene3D" id="3.40.140.10">
    <property type="entry name" value="Cytidine Deaminase, domain 2"/>
    <property type="match status" value="1"/>
</dbReference>
<dbReference type="PANTHER" id="PTHR30592:SF1">
    <property type="entry name" value="SULFUR CARRIER PROTEIN FDHD"/>
    <property type="match status" value="1"/>
</dbReference>
<evidence type="ECO:0000256" key="1">
    <source>
        <dbReference type="ARBA" id="ARBA00022490"/>
    </source>
</evidence>
<evidence type="ECO:0000313" key="4">
    <source>
        <dbReference type="EMBL" id="SMF60495.1"/>
    </source>
</evidence>
<name>A0A1Y6CKD9_9BACT</name>
<gene>
    <name evidence="3" type="primary">fdhD</name>
    <name evidence="4" type="ORF">SAMN06296036_120132</name>
</gene>
<comment type="similarity">
    <text evidence="3">Belongs to the FdhD family.</text>
</comment>
<proteinExistence type="inferred from homology"/>
<dbReference type="HAMAP" id="MF_00187">
    <property type="entry name" value="FdhD"/>
    <property type="match status" value="1"/>
</dbReference>
<reference evidence="5" key="1">
    <citation type="submission" date="2017-04" db="EMBL/GenBank/DDBJ databases">
        <authorList>
            <person name="Varghese N."/>
            <person name="Submissions S."/>
        </authorList>
    </citation>
    <scope>NUCLEOTIDE SEQUENCE [LARGE SCALE GENOMIC DNA]</scope>
    <source>
        <strain evidence="5">RKEM611</strain>
    </source>
</reference>
<accession>A0A1Y6CKD9</accession>
<dbReference type="GO" id="GO:0005737">
    <property type="term" value="C:cytoplasm"/>
    <property type="evidence" value="ECO:0007669"/>
    <property type="project" value="UniProtKB-SubCell"/>
</dbReference>
<sequence length="282" mass="30583">MTIPLRRPQIEAITVSRTLYQGGKFQVQEDAVAVERPLNIKLAPSESKSQAPASLTMTMRTPGHDHDLVVGHLLTEGIIRQAGDIVSMSADSPQRGSRADGLVVHLDPKIAIESQIFHRYSIASSACGMCGKTSFEQVQEAPRVASDLRLKTDRISKFMAQARKQQTLFQQTGGSHGATLFVDEDLIATREDVGRHNAMDKLVGAVAKRDKSLFSRSVIILSGRTSFELVHKAAKVGIPIIISVGAPSSLAICMAQDLGITMIGFVKSSSFNIYSGEERIIL</sequence>
<dbReference type="AlphaFoldDB" id="A0A1Y6CKD9"/>
<evidence type="ECO:0000256" key="2">
    <source>
        <dbReference type="ARBA" id="ARBA00023150"/>
    </source>
</evidence>
<keyword evidence="2 3" id="KW-0501">Molybdenum cofactor biosynthesis</keyword>
<dbReference type="Pfam" id="PF02634">
    <property type="entry name" value="FdhD-NarQ"/>
    <property type="match status" value="1"/>
</dbReference>
<protein>
    <recommendedName>
        <fullName evidence="3">Sulfur carrier protein FdhD</fullName>
    </recommendedName>
</protein>
<dbReference type="Gene3D" id="3.10.20.10">
    <property type="match status" value="1"/>
</dbReference>
<dbReference type="RefSeq" id="WP_132322757.1">
    <property type="nucleotide sequence ID" value="NZ_FWZT01000020.1"/>
</dbReference>